<dbReference type="RefSeq" id="WP_317056593.1">
    <property type="nucleotide sequence ID" value="NZ_CP146606.1"/>
</dbReference>
<evidence type="ECO:0000313" key="3">
    <source>
        <dbReference type="EMBL" id="WYK19897.1"/>
    </source>
</evidence>
<protein>
    <submittedName>
        <fullName evidence="3">Glycosyltransferase</fullName>
        <ecNumber evidence="3">2.4.-.-</ecNumber>
    </submittedName>
</protein>
<gene>
    <name evidence="3" type="ORF">RZS32_008665</name>
</gene>
<dbReference type="Pfam" id="PF00534">
    <property type="entry name" value="Glycos_transf_1"/>
    <property type="match status" value="1"/>
</dbReference>
<dbReference type="SUPFAM" id="SSF53756">
    <property type="entry name" value="UDP-Glycosyltransferase/glycogen phosphorylase"/>
    <property type="match status" value="1"/>
</dbReference>
<organism evidence="3 4">
    <name type="scientific">Roseovarius rhodophyticola</name>
    <dbReference type="NCBI Taxonomy" id="3080827"/>
    <lineage>
        <taxon>Bacteria</taxon>
        <taxon>Pseudomonadati</taxon>
        <taxon>Pseudomonadota</taxon>
        <taxon>Alphaproteobacteria</taxon>
        <taxon>Rhodobacterales</taxon>
        <taxon>Roseobacteraceae</taxon>
        <taxon>Roseovarius</taxon>
    </lineage>
</organism>
<evidence type="ECO:0000259" key="2">
    <source>
        <dbReference type="Pfam" id="PF13439"/>
    </source>
</evidence>
<accession>A0ABZ2TJT8</accession>
<dbReference type="PANTHER" id="PTHR12526">
    <property type="entry name" value="GLYCOSYLTRANSFERASE"/>
    <property type="match status" value="1"/>
</dbReference>
<proteinExistence type="predicted"/>
<feature type="domain" description="Glycosyltransferase subfamily 4-like N-terminal" evidence="2">
    <location>
        <begin position="14"/>
        <end position="175"/>
    </location>
</feature>
<sequence length="390" mass="43075">MHIVHLITRLLRAGSEENTVETMRWQLEAGHEVTLIHGSDADPFWDMNLPEGLGRIVLPDLVHPVDAKHDFRAIRWLRDIYRTLSPDIIHTHQSKAGLVGRLAADAVPNALVVHGVHILPFEGVSPMKRAIYLAAERIAARRTDAFVGVSEAVSDAYVDAGLADPEQIYCVRSGMGLDRFRNAQLPPDWRALSNADKDGRRAPVALMMAAFEPRKRHIPFLRAFARVANRLPQMRLLLAGQGPEENRVRDEVARLGLEDQVVFCGHRVDAEALFALADVSILTSEREGLPRVVVQSIAAGCPVLAQALPGLDEILAHDINGLILPADNMDVVADQLIEVLEEPAKRTRLSRGARHTDVSDWELARLGSGTERCYRSALGKQELVLQAKLA</sequence>
<keyword evidence="4" id="KW-1185">Reference proteome</keyword>
<dbReference type="EC" id="2.4.-.-" evidence="3"/>
<dbReference type="Proteomes" id="UP001281305">
    <property type="component" value="Chromosome"/>
</dbReference>
<dbReference type="PANTHER" id="PTHR12526:SF630">
    <property type="entry name" value="GLYCOSYLTRANSFERASE"/>
    <property type="match status" value="1"/>
</dbReference>
<dbReference type="Gene3D" id="3.40.50.2000">
    <property type="entry name" value="Glycogen Phosphorylase B"/>
    <property type="match status" value="2"/>
</dbReference>
<reference evidence="3 4" key="1">
    <citation type="submission" date="2024-02" db="EMBL/GenBank/DDBJ databases">
        <title>Roseovarius strain W115 nov., isolated from a marine algae.</title>
        <authorList>
            <person name="Lee M.W."/>
            <person name="Lee J.K."/>
            <person name="Kim J.M."/>
            <person name="Choi D.G."/>
            <person name="Baek J.H."/>
            <person name="Bayburt H."/>
            <person name="Jung J.J."/>
            <person name="Han D.M."/>
            <person name="Jeon C.O."/>
        </authorList>
    </citation>
    <scope>NUCLEOTIDE SEQUENCE [LARGE SCALE GENOMIC DNA]</scope>
    <source>
        <strain evidence="3 4">W115</strain>
    </source>
</reference>
<keyword evidence="3" id="KW-0328">Glycosyltransferase</keyword>
<dbReference type="InterPro" id="IPR028098">
    <property type="entry name" value="Glyco_trans_4-like_N"/>
</dbReference>
<dbReference type="EMBL" id="CP146606">
    <property type="protein sequence ID" value="WYK19897.1"/>
    <property type="molecule type" value="Genomic_DNA"/>
</dbReference>
<dbReference type="Pfam" id="PF13439">
    <property type="entry name" value="Glyco_transf_4"/>
    <property type="match status" value="1"/>
</dbReference>
<dbReference type="InterPro" id="IPR001296">
    <property type="entry name" value="Glyco_trans_1"/>
</dbReference>
<feature type="domain" description="Glycosyl transferase family 1" evidence="1">
    <location>
        <begin position="202"/>
        <end position="355"/>
    </location>
</feature>
<evidence type="ECO:0000259" key="1">
    <source>
        <dbReference type="Pfam" id="PF00534"/>
    </source>
</evidence>
<evidence type="ECO:0000313" key="4">
    <source>
        <dbReference type="Proteomes" id="UP001281305"/>
    </source>
</evidence>
<keyword evidence="3" id="KW-0808">Transferase</keyword>
<dbReference type="GO" id="GO:0016757">
    <property type="term" value="F:glycosyltransferase activity"/>
    <property type="evidence" value="ECO:0007669"/>
    <property type="project" value="UniProtKB-KW"/>
</dbReference>
<name>A0ABZ2TJT8_9RHOB</name>